<comment type="caution">
    <text evidence="2">The sequence shown here is derived from an EMBL/GenBank/DDBJ whole genome shotgun (WGS) entry which is preliminary data.</text>
</comment>
<reference evidence="2" key="1">
    <citation type="journal article" date="2023" name="Science">
        <title>Genome structures resolve the early diversification of teleost fishes.</title>
        <authorList>
            <person name="Parey E."/>
            <person name="Louis A."/>
            <person name="Montfort J."/>
            <person name="Bouchez O."/>
            <person name="Roques C."/>
            <person name="Iampietro C."/>
            <person name="Lluch J."/>
            <person name="Castinel A."/>
            <person name="Donnadieu C."/>
            <person name="Desvignes T."/>
            <person name="Floi Bucao C."/>
            <person name="Jouanno E."/>
            <person name="Wen M."/>
            <person name="Mejri S."/>
            <person name="Dirks R."/>
            <person name="Jansen H."/>
            <person name="Henkel C."/>
            <person name="Chen W.J."/>
            <person name="Zahm M."/>
            <person name="Cabau C."/>
            <person name="Klopp C."/>
            <person name="Thompson A.W."/>
            <person name="Robinson-Rechavi M."/>
            <person name="Braasch I."/>
            <person name="Lecointre G."/>
            <person name="Bobe J."/>
            <person name="Postlethwait J.H."/>
            <person name="Berthelot C."/>
            <person name="Roest Crollius H."/>
            <person name="Guiguen Y."/>
        </authorList>
    </citation>
    <scope>NUCLEOTIDE SEQUENCE</scope>
    <source>
        <strain evidence="2">WJC10195</strain>
    </source>
</reference>
<dbReference type="Proteomes" id="UP001152622">
    <property type="component" value="Chromosome 21"/>
</dbReference>
<accession>A0A9Q1E9E3</accession>
<proteinExistence type="predicted"/>
<gene>
    <name evidence="2" type="ORF">SKAU_G00402850</name>
</gene>
<sequence>MWLPALEKTTRTSAFRRGSRAPLNRPRGRTSPFRRGHRRSPSAELRLGHLQLRPGPHPAGLVGDCADIRATAAICSTTPDSGKTGPLQAGCQLSGGFSSLLLSLPSPEGSH</sequence>
<evidence type="ECO:0000313" key="3">
    <source>
        <dbReference type="Proteomes" id="UP001152622"/>
    </source>
</evidence>
<dbReference type="EMBL" id="JAINUF010000021">
    <property type="protein sequence ID" value="KAJ8334646.1"/>
    <property type="molecule type" value="Genomic_DNA"/>
</dbReference>
<dbReference type="AlphaFoldDB" id="A0A9Q1E9E3"/>
<evidence type="ECO:0000256" key="1">
    <source>
        <dbReference type="SAM" id="MobiDB-lite"/>
    </source>
</evidence>
<protein>
    <submittedName>
        <fullName evidence="2">Uncharacterized protein</fullName>
    </submittedName>
</protein>
<name>A0A9Q1E9E3_SYNKA</name>
<feature type="compositionally biased region" description="Basic residues" evidence="1">
    <location>
        <begin position="26"/>
        <end position="40"/>
    </location>
</feature>
<evidence type="ECO:0000313" key="2">
    <source>
        <dbReference type="EMBL" id="KAJ8334646.1"/>
    </source>
</evidence>
<keyword evidence="3" id="KW-1185">Reference proteome</keyword>
<organism evidence="2 3">
    <name type="scientific">Synaphobranchus kaupii</name>
    <name type="common">Kaup's arrowtooth eel</name>
    <dbReference type="NCBI Taxonomy" id="118154"/>
    <lineage>
        <taxon>Eukaryota</taxon>
        <taxon>Metazoa</taxon>
        <taxon>Chordata</taxon>
        <taxon>Craniata</taxon>
        <taxon>Vertebrata</taxon>
        <taxon>Euteleostomi</taxon>
        <taxon>Actinopterygii</taxon>
        <taxon>Neopterygii</taxon>
        <taxon>Teleostei</taxon>
        <taxon>Anguilliformes</taxon>
        <taxon>Synaphobranchidae</taxon>
        <taxon>Synaphobranchus</taxon>
    </lineage>
</organism>
<feature type="region of interest" description="Disordered" evidence="1">
    <location>
        <begin position="1"/>
        <end position="43"/>
    </location>
</feature>